<dbReference type="EC" id="2.7.1.12" evidence="3 9"/>
<dbReference type="GO" id="GO:0005524">
    <property type="term" value="F:ATP binding"/>
    <property type="evidence" value="ECO:0007669"/>
    <property type="project" value="UniProtKB-KW"/>
</dbReference>
<dbReference type="EMBL" id="JAHUZD010000123">
    <property type="protein sequence ID" value="KAI3403635.1"/>
    <property type="molecule type" value="Genomic_DNA"/>
</dbReference>
<evidence type="ECO:0000313" key="12">
    <source>
        <dbReference type="Proteomes" id="UP001202479"/>
    </source>
</evidence>
<comment type="caution">
    <text evidence="11">The sequence shown here is derived from an EMBL/GenBank/DDBJ whole genome shotgun (WGS) entry which is preliminary data.</text>
</comment>
<dbReference type="InterPro" id="IPR031322">
    <property type="entry name" value="Shikimate/glucono_kinase"/>
</dbReference>
<evidence type="ECO:0000256" key="10">
    <source>
        <dbReference type="SAM" id="MobiDB-lite"/>
    </source>
</evidence>
<accession>A0AAI9SVT6</accession>
<reference evidence="11" key="1">
    <citation type="journal article" date="2022" name="DNA Res.">
        <title>Genome analysis of five recently described species of the CUG-Ser clade uncovers Candida theae as a new hybrid lineage with pathogenic potential in the Candida parapsilosis species complex.</title>
        <authorList>
            <person name="Mixao V."/>
            <person name="Del Olmo V."/>
            <person name="Hegedusova E."/>
            <person name="Saus E."/>
            <person name="Pryszcz L."/>
            <person name="Cillingova A."/>
            <person name="Nosek J."/>
            <person name="Gabaldon T."/>
        </authorList>
    </citation>
    <scope>NUCLEOTIDE SEQUENCE</scope>
    <source>
        <strain evidence="11">CBS 10844</strain>
    </source>
</reference>
<comment type="catalytic activity">
    <reaction evidence="8 9">
        <text>D-gluconate + ATP = 6-phospho-D-gluconate + ADP + H(+)</text>
        <dbReference type="Rhea" id="RHEA:19433"/>
        <dbReference type="ChEBI" id="CHEBI:15378"/>
        <dbReference type="ChEBI" id="CHEBI:18391"/>
        <dbReference type="ChEBI" id="CHEBI:30616"/>
        <dbReference type="ChEBI" id="CHEBI:58759"/>
        <dbReference type="ChEBI" id="CHEBI:456216"/>
        <dbReference type="EC" id="2.7.1.12"/>
    </reaction>
</comment>
<dbReference type="PANTHER" id="PTHR43442:SF3">
    <property type="entry name" value="GLUCONOKINASE-RELATED"/>
    <property type="match status" value="1"/>
</dbReference>
<dbReference type="AlphaFoldDB" id="A0AAI9SVT6"/>
<dbReference type="InterPro" id="IPR006001">
    <property type="entry name" value="Therm_gnt_kin"/>
</dbReference>
<keyword evidence="12" id="KW-1185">Reference proteome</keyword>
<proteinExistence type="inferred from homology"/>
<evidence type="ECO:0000256" key="3">
    <source>
        <dbReference type="ARBA" id="ARBA00012054"/>
    </source>
</evidence>
<feature type="region of interest" description="Disordered" evidence="10">
    <location>
        <begin position="185"/>
        <end position="204"/>
    </location>
</feature>
<keyword evidence="4 9" id="KW-0808">Transferase</keyword>
<keyword evidence="6 9" id="KW-0418">Kinase</keyword>
<dbReference type="GO" id="GO:0046316">
    <property type="term" value="F:gluconokinase activity"/>
    <property type="evidence" value="ECO:0007669"/>
    <property type="project" value="UniProtKB-EC"/>
</dbReference>
<dbReference type="Gene3D" id="3.40.50.300">
    <property type="entry name" value="P-loop containing nucleotide triphosphate hydrolases"/>
    <property type="match status" value="1"/>
</dbReference>
<dbReference type="Pfam" id="PF01202">
    <property type="entry name" value="SKI"/>
    <property type="match status" value="1"/>
</dbReference>
<keyword evidence="5 9" id="KW-0547">Nucleotide-binding</keyword>
<dbReference type="Proteomes" id="UP001202479">
    <property type="component" value="Unassembled WGS sequence"/>
</dbReference>
<keyword evidence="7 9" id="KW-0067">ATP-binding</keyword>
<dbReference type="RefSeq" id="XP_049179382.1">
    <property type="nucleotide sequence ID" value="XM_049324906.1"/>
</dbReference>
<dbReference type="CDD" id="cd02021">
    <property type="entry name" value="GntK"/>
    <property type="match status" value="1"/>
</dbReference>
<gene>
    <name evidence="11" type="ORF">KGF56_003562</name>
</gene>
<dbReference type="SUPFAM" id="SSF52540">
    <property type="entry name" value="P-loop containing nucleoside triphosphate hydrolases"/>
    <property type="match status" value="1"/>
</dbReference>
<evidence type="ECO:0000256" key="1">
    <source>
        <dbReference type="ARBA" id="ARBA00004875"/>
    </source>
</evidence>
<dbReference type="NCBIfam" id="TIGR01313">
    <property type="entry name" value="therm_gnt_kin"/>
    <property type="match status" value="1"/>
</dbReference>
<evidence type="ECO:0000256" key="4">
    <source>
        <dbReference type="ARBA" id="ARBA00022679"/>
    </source>
</evidence>
<organism evidence="11 12">
    <name type="scientific">Candida oxycetoniae</name>
    <dbReference type="NCBI Taxonomy" id="497107"/>
    <lineage>
        <taxon>Eukaryota</taxon>
        <taxon>Fungi</taxon>
        <taxon>Dikarya</taxon>
        <taxon>Ascomycota</taxon>
        <taxon>Saccharomycotina</taxon>
        <taxon>Pichiomycetes</taxon>
        <taxon>Debaryomycetaceae</taxon>
        <taxon>Candida/Lodderomyces clade</taxon>
        <taxon>Candida</taxon>
    </lineage>
</organism>
<evidence type="ECO:0000256" key="9">
    <source>
        <dbReference type="RuleBase" id="RU363066"/>
    </source>
</evidence>
<comment type="similarity">
    <text evidence="2 9">Belongs to the gluconokinase GntK/GntV family.</text>
</comment>
<evidence type="ECO:0000256" key="5">
    <source>
        <dbReference type="ARBA" id="ARBA00022741"/>
    </source>
</evidence>
<dbReference type="PANTHER" id="PTHR43442">
    <property type="entry name" value="GLUCONOKINASE-RELATED"/>
    <property type="match status" value="1"/>
</dbReference>
<evidence type="ECO:0000256" key="8">
    <source>
        <dbReference type="ARBA" id="ARBA00048090"/>
    </source>
</evidence>
<name>A0AAI9SVT6_9ASCO</name>
<comment type="pathway">
    <text evidence="1 9">Carbohydrate acid metabolism; D-gluconate degradation.</text>
</comment>
<sequence>MVTVIVVGGPAGTGKTTQGQLLSEYYHCPFIEGDALHPKANIEKMSRGEPLTDEDRWGWLKTIALESSRKAYENPTRLCVVSCSILKKVYREYIEANCVHHEAVRFRFVFLYTTFEELIQRVENRKGHYMKSEMVKSQYDIMEIPQGDELLKNKGECVTVDTTNRTPREIFEEVVKYLRLPVEDRDKEPATAEPTSAEPEATMV</sequence>
<evidence type="ECO:0000313" key="11">
    <source>
        <dbReference type="EMBL" id="KAI3403635.1"/>
    </source>
</evidence>
<dbReference type="GO" id="GO:0005737">
    <property type="term" value="C:cytoplasm"/>
    <property type="evidence" value="ECO:0007669"/>
    <property type="project" value="TreeGrafter"/>
</dbReference>
<dbReference type="InterPro" id="IPR027417">
    <property type="entry name" value="P-loop_NTPase"/>
</dbReference>
<evidence type="ECO:0000256" key="6">
    <source>
        <dbReference type="ARBA" id="ARBA00022777"/>
    </source>
</evidence>
<evidence type="ECO:0000256" key="7">
    <source>
        <dbReference type="ARBA" id="ARBA00022840"/>
    </source>
</evidence>
<dbReference type="GO" id="GO:0005975">
    <property type="term" value="P:carbohydrate metabolic process"/>
    <property type="evidence" value="ECO:0007669"/>
    <property type="project" value="InterPro"/>
</dbReference>
<protein>
    <recommendedName>
        <fullName evidence="3 9">Gluconokinase</fullName>
        <ecNumber evidence="3 9">2.7.1.12</ecNumber>
    </recommendedName>
</protein>
<dbReference type="GeneID" id="73381177"/>
<feature type="compositionally biased region" description="Low complexity" evidence="10">
    <location>
        <begin position="191"/>
        <end position="204"/>
    </location>
</feature>
<evidence type="ECO:0000256" key="2">
    <source>
        <dbReference type="ARBA" id="ARBA00008420"/>
    </source>
</evidence>